<organism evidence="2 3">
    <name type="scientific">Cryptolaemus montrouzieri</name>
    <dbReference type="NCBI Taxonomy" id="559131"/>
    <lineage>
        <taxon>Eukaryota</taxon>
        <taxon>Metazoa</taxon>
        <taxon>Ecdysozoa</taxon>
        <taxon>Arthropoda</taxon>
        <taxon>Hexapoda</taxon>
        <taxon>Insecta</taxon>
        <taxon>Pterygota</taxon>
        <taxon>Neoptera</taxon>
        <taxon>Endopterygota</taxon>
        <taxon>Coleoptera</taxon>
        <taxon>Polyphaga</taxon>
        <taxon>Cucujiformia</taxon>
        <taxon>Coccinelloidea</taxon>
        <taxon>Coccinellidae</taxon>
        <taxon>Scymninae</taxon>
        <taxon>Scymnini</taxon>
        <taxon>Cryptolaemus</taxon>
    </lineage>
</organism>
<feature type="transmembrane region" description="Helical" evidence="1">
    <location>
        <begin position="123"/>
        <end position="143"/>
    </location>
</feature>
<dbReference type="Proteomes" id="UP001516400">
    <property type="component" value="Unassembled WGS sequence"/>
</dbReference>
<dbReference type="PANTHER" id="PTHR20893:SF2">
    <property type="entry name" value="LD08641P"/>
    <property type="match status" value="1"/>
</dbReference>
<dbReference type="PANTHER" id="PTHR20893">
    <property type="entry name" value="LD08641P"/>
    <property type="match status" value="1"/>
</dbReference>
<keyword evidence="1" id="KW-0472">Membrane</keyword>
<name>A0ABD2P923_9CUCU</name>
<protein>
    <recommendedName>
        <fullName evidence="4">EGF-like domain-containing protein</fullName>
    </recommendedName>
</protein>
<evidence type="ECO:0008006" key="4">
    <source>
        <dbReference type="Google" id="ProtNLM"/>
    </source>
</evidence>
<sequence>MFRHILHMSGLESCNRDCSGRGECHNGTCLCEIRYTGDICNDPNLPYHAGIGGVFFLVALVCAVQLIMCILSEYHRLKTPTFMKACRVTTQKCIYFVICLASLIRGAYFISPDSFEYNWSTSLLSSYYPLLMSSASLIVCFWAEKIPATL</sequence>
<evidence type="ECO:0000313" key="3">
    <source>
        <dbReference type="Proteomes" id="UP001516400"/>
    </source>
</evidence>
<dbReference type="EMBL" id="JABFTP020000185">
    <property type="protein sequence ID" value="KAL3286985.1"/>
    <property type="molecule type" value="Genomic_DNA"/>
</dbReference>
<feature type="transmembrane region" description="Helical" evidence="1">
    <location>
        <begin position="51"/>
        <end position="72"/>
    </location>
</feature>
<proteinExistence type="predicted"/>
<evidence type="ECO:0000313" key="2">
    <source>
        <dbReference type="EMBL" id="KAL3286985.1"/>
    </source>
</evidence>
<keyword evidence="1" id="KW-1133">Transmembrane helix</keyword>
<feature type="transmembrane region" description="Helical" evidence="1">
    <location>
        <begin position="93"/>
        <end position="111"/>
    </location>
</feature>
<comment type="caution">
    <text evidence="2">The sequence shown here is derived from an EMBL/GenBank/DDBJ whole genome shotgun (WGS) entry which is preliminary data.</text>
</comment>
<reference evidence="2 3" key="1">
    <citation type="journal article" date="2021" name="BMC Biol.">
        <title>Horizontally acquired antibacterial genes associated with adaptive radiation of ladybird beetles.</title>
        <authorList>
            <person name="Li H.S."/>
            <person name="Tang X.F."/>
            <person name="Huang Y.H."/>
            <person name="Xu Z.Y."/>
            <person name="Chen M.L."/>
            <person name="Du X.Y."/>
            <person name="Qiu B.Y."/>
            <person name="Chen P.T."/>
            <person name="Zhang W."/>
            <person name="Slipinski A."/>
            <person name="Escalona H.E."/>
            <person name="Waterhouse R.M."/>
            <person name="Zwick A."/>
            <person name="Pang H."/>
        </authorList>
    </citation>
    <scope>NUCLEOTIDE SEQUENCE [LARGE SCALE GENOMIC DNA]</scope>
    <source>
        <strain evidence="2">SYSU2018</strain>
    </source>
</reference>
<dbReference type="Gene3D" id="2.10.25.10">
    <property type="entry name" value="Laminin"/>
    <property type="match status" value="1"/>
</dbReference>
<gene>
    <name evidence="2" type="ORF">HHI36_001471</name>
</gene>
<evidence type="ECO:0000256" key="1">
    <source>
        <dbReference type="SAM" id="Phobius"/>
    </source>
</evidence>
<keyword evidence="3" id="KW-1185">Reference proteome</keyword>
<accession>A0ABD2P923</accession>
<dbReference type="AlphaFoldDB" id="A0ABD2P923"/>
<keyword evidence="1" id="KW-0812">Transmembrane</keyword>